<evidence type="ECO:0008006" key="2">
    <source>
        <dbReference type="Google" id="ProtNLM"/>
    </source>
</evidence>
<accession>A0A7C4TFY8</accession>
<name>A0A7C4TFY8_UNCW3</name>
<evidence type="ECO:0000313" key="1">
    <source>
        <dbReference type="EMBL" id="HGV97045.1"/>
    </source>
</evidence>
<organism evidence="1">
    <name type="scientific">candidate division WOR-3 bacterium</name>
    <dbReference type="NCBI Taxonomy" id="2052148"/>
    <lineage>
        <taxon>Bacteria</taxon>
        <taxon>Bacteria division WOR-3</taxon>
    </lineage>
</organism>
<reference evidence="1" key="1">
    <citation type="journal article" date="2020" name="mSystems">
        <title>Genome- and Community-Level Interaction Insights into Carbon Utilization and Element Cycling Functions of Hydrothermarchaeota in Hydrothermal Sediment.</title>
        <authorList>
            <person name="Zhou Z."/>
            <person name="Liu Y."/>
            <person name="Xu W."/>
            <person name="Pan J."/>
            <person name="Luo Z.H."/>
            <person name="Li M."/>
        </authorList>
    </citation>
    <scope>NUCLEOTIDE SEQUENCE [LARGE SCALE GENOMIC DNA]</scope>
    <source>
        <strain evidence="1">SpSt-774</strain>
    </source>
</reference>
<gene>
    <name evidence="1" type="ORF">ENV60_01965</name>
</gene>
<proteinExistence type="predicted"/>
<sequence>MIVFLIFTELINPYLSANLLAPDDYSDDYFSHIYQFSLENDFYRKDIGWGIYLDYFYKKDYPYSDPYFIKSGLPVGINAGGVGLQLKYLGIGDIEIGIKLGYYAGKITYPILGDSGRVIQKTDTRNSLGFGLGVNLLHNFGRMIGGLKFWTNLIPFGAKNVKYHWYSQRSPDYISLNTVGFGLVLGLGKRQEK</sequence>
<dbReference type="AlphaFoldDB" id="A0A7C4TFY8"/>
<comment type="caution">
    <text evidence="1">The sequence shown here is derived from an EMBL/GenBank/DDBJ whole genome shotgun (WGS) entry which is preliminary data.</text>
</comment>
<dbReference type="EMBL" id="DTGZ01000038">
    <property type="protein sequence ID" value="HGV97045.1"/>
    <property type="molecule type" value="Genomic_DNA"/>
</dbReference>
<protein>
    <recommendedName>
        <fullName evidence="2">Outer membrane protein beta-barrel domain-containing protein</fullName>
    </recommendedName>
</protein>